<dbReference type="SUPFAM" id="SSF51735">
    <property type="entry name" value="NAD(P)-binding Rossmann-fold domains"/>
    <property type="match status" value="1"/>
</dbReference>
<keyword evidence="5 7" id="KW-0520">NAD</keyword>
<proteinExistence type="inferred from homology"/>
<dbReference type="Pfam" id="PF03720">
    <property type="entry name" value="UDPG_MGDP_dh_C"/>
    <property type="match status" value="1"/>
</dbReference>
<evidence type="ECO:0000256" key="11">
    <source>
        <dbReference type="SAM" id="MobiDB-lite"/>
    </source>
</evidence>
<evidence type="ECO:0000256" key="9">
    <source>
        <dbReference type="PIRSR" id="PIRSR500134-2"/>
    </source>
</evidence>
<feature type="binding site" evidence="10">
    <location>
        <position position="148"/>
    </location>
    <ligand>
        <name>NAD(+)</name>
        <dbReference type="ChEBI" id="CHEBI:57540"/>
    </ligand>
</feature>
<feature type="binding site" evidence="10">
    <location>
        <position position="261"/>
    </location>
    <ligand>
        <name>NAD(+)</name>
        <dbReference type="ChEBI" id="CHEBI:57540"/>
    </ligand>
</feature>
<feature type="binding site" evidence="9">
    <location>
        <begin position="145"/>
        <end position="148"/>
    </location>
    <ligand>
        <name>substrate</name>
    </ligand>
</feature>
<dbReference type="GO" id="GO:0000271">
    <property type="term" value="P:polysaccharide biosynthetic process"/>
    <property type="evidence" value="ECO:0007669"/>
    <property type="project" value="InterPro"/>
</dbReference>
<dbReference type="EMBL" id="KF602049">
    <property type="protein sequence ID" value="AHE39581.1"/>
    <property type="molecule type" value="Genomic_DNA"/>
</dbReference>
<dbReference type="InterPro" id="IPR036291">
    <property type="entry name" value="NAD(P)-bd_dom_sf"/>
</dbReference>
<feature type="binding site" evidence="10">
    <location>
        <position position="79"/>
    </location>
    <ligand>
        <name>NAD(+)</name>
        <dbReference type="ChEBI" id="CHEBI:57540"/>
    </ligand>
</feature>
<dbReference type="SUPFAM" id="SSF52413">
    <property type="entry name" value="UDP-glucose/GDP-mannose dehydrogenase C-terminal domain"/>
    <property type="match status" value="1"/>
</dbReference>
<dbReference type="InterPro" id="IPR014027">
    <property type="entry name" value="UDP-Glc/GDP-Man_DH_C"/>
</dbReference>
<evidence type="ECO:0000256" key="6">
    <source>
        <dbReference type="ARBA" id="ARBA00047473"/>
    </source>
</evidence>
<dbReference type="Gene3D" id="1.20.5.100">
    <property type="entry name" value="Cytochrome c1, transmembrane anchor, C-terminal"/>
    <property type="match status" value="1"/>
</dbReference>
<feature type="binding site" evidence="9">
    <location>
        <position position="202"/>
    </location>
    <ligand>
        <name>substrate</name>
    </ligand>
</feature>
<feature type="region of interest" description="Disordered" evidence="11">
    <location>
        <begin position="1"/>
        <end position="37"/>
    </location>
</feature>
<dbReference type="Pfam" id="PF03721">
    <property type="entry name" value="UDPG_MGDP_dh_N"/>
    <property type="match status" value="1"/>
</dbReference>
<dbReference type="EC" id="1.1.1.22" evidence="3 7"/>
<dbReference type="AlphaFoldDB" id="V9Z853"/>
<dbReference type="UniPathway" id="UPA00038">
    <property type="reaction ID" value="UER00491"/>
</dbReference>
<geneLocation type="plasmid" evidence="13">
    <name>pFRL4</name>
</geneLocation>
<evidence type="ECO:0000256" key="8">
    <source>
        <dbReference type="PIRSR" id="PIRSR500134-1"/>
    </source>
</evidence>
<dbReference type="InterPro" id="IPR017476">
    <property type="entry name" value="UDP-Glc/GDP-Man"/>
</dbReference>
<evidence type="ECO:0000313" key="13">
    <source>
        <dbReference type="EMBL" id="AHE39581.1"/>
    </source>
</evidence>
<dbReference type="InterPro" id="IPR014026">
    <property type="entry name" value="UDP-Glc/GDP-Man_DH_dimer"/>
</dbReference>
<organism evidence="13">
    <name type="scientific">Streptomyces sp. F2</name>
    <dbReference type="NCBI Taxonomy" id="317660"/>
    <lineage>
        <taxon>Bacteria</taxon>
        <taxon>Bacillati</taxon>
        <taxon>Actinomycetota</taxon>
        <taxon>Actinomycetes</taxon>
        <taxon>Kitasatosporales</taxon>
        <taxon>Streptomycetaceae</taxon>
        <taxon>Streptomyces</taxon>
    </lineage>
</organism>
<feature type="compositionally biased region" description="Basic residues" evidence="11">
    <location>
        <begin position="1"/>
        <end position="34"/>
    </location>
</feature>
<name>V9Z853_9ACTN</name>
<comment type="catalytic activity">
    <reaction evidence="6 7">
        <text>UDP-alpha-D-glucose + 2 NAD(+) + H2O = UDP-alpha-D-glucuronate + 2 NADH + 3 H(+)</text>
        <dbReference type="Rhea" id="RHEA:23596"/>
        <dbReference type="ChEBI" id="CHEBI:15377"/>
        <dbReference type="ChEBI" id="CHEBI:15378"/>
        <dbReference type="ChEBI" id="CHEBI:57540"/>
        <dbReference type="ChEBI" id="CHEBI:57945"/>
        <dbReference type="ChEBI" id="CHEBI:58052"/>
        <dbReference type="ChEBI" id="CHEBI:58885"/>
        <dbReference type="EC" id="1.1.1.22"/>
    </reaction>
</comment>
<keyword evidence="13" id="KW-0614">Plasmid</keyword>
<feature type="active site" description="Nucleophile" evidence="8">
    <location>
        <position position="258"/>
    </location>
</feature>
<feature type="binding site" evidence="10">
    <location>
        <position position="328"/>
    </location>
    <ligand>
        <name>NAD(+)</name>
        <dbReference type="ChEBI" id="CHEBI:57540"/>
    </ligand>
</feature>
<dbReference type="PIRSF" id="PIRSF000124">
    <property type="entry name" value="UDPglc_GDPman_dh"/>
    <property type="match status" value="1"/>
</dbReference>
<dbReference type="GO" id="GO:0006065">
    <property type="term" value="P:UDP-glucuronate biosynthetic process"/>
    <property type="evidence" value="ECO:0007669"/>
    <property type="project" value="UniProtKB-UniPathway"/>
</dbReference>
<accession>V9Z853</accession>
<dbReference type="InterPro" id="IPR036220">
    <property type="entry name" value="UDP-Glc/GDP-Man_DH_C_sf"/>
</dbReference>
<dbReference type="Pfam" id="PF00984">
    <property type="entry name" value="UDPG_MGDP_dh"/>
    <property type="match status" value="1"/>
</dbReference>
<dbReference type="GO" id="GO:0051287">
    <property type="term" value="F:NAD binding"/>
    <property type="evidence" value="ECO:0007669"/>
    <property type="project" value="InterPro"/>
</dbReference>
<feature type="domain" description="UDP-glucose/GDP-mannose dehydrogenase C-terminal" evidence="12">
    <location>
        <begin position="314"/>
        <end position="413"/>
    </location>
</feature>
<protein>
    <recommendedName>
        <fullName evidence="3 7">UDP-glucose 6-dehydrogenase</fullName>
        <ecNumber evidence="3 7">1.1.1.22</ecNumber>
    </recommendedName>
</protein>
<comment type="pathway">
    <text evidence="1">Nucleotide-sugar biosynthesis; UDP-alpha-D-glucuronate biosynthesis; UDP-alpha-D-glucuronate from UDP-alpha-D-glucose: step 1/1.</text>
</comment>
<keyword evidence="4 7" id="KW-0560">Oxidoreductase</keyword>
<evidence type="ECO:0000256" key="4">
    <source>
        <dbReference type="ARBA" id="ARBA00023002"/>
    </source>
</evidence>
<dbReference type="NCBIfam" id="TIGR03026">
    <property type="entry name" value="NDP-sugDHase"/>
    <property type="match status" value="1"/>
</dbReference>
<evidence type="ECO:0000256" key="2">
    <source>
        <dbReference type="ARBA" id="ARBA00006601"/>
    </source>
</evidence>
<evidence type="ECO:0000259" key="12">
    <source>
        <dbReference type="SMART" id="SM00984"/>
    </source>
</evidence>
<evidence type="ECO:0000256" key="5">
    <source>
        <dbReference type="ARBA" id="ARBA00023027"/>
    </source>
</evidence>
<dbReference type="SUPFAM" id="SSF48179">
    <property type="entry name" value="6-phosphogluconate dehydrogenase C-terminal domain-like"/>
    <property type="match status" value="1"/>
</dbReference>
<dbReference type="Gene3D" id="3.40.50.720">
    <property type="entry name" value="NAD(P)-binding Rossmann-like Domain"/>
    <property type="match status" value="2"/>
</dbReference>
<evidence type="ECO:0000256" key="10">
    <source>
        <dbReference type="PIRSR" id="PIRSR500134-3"/>
    </source>
</evidence>
<gene>
    <name evidence="13" type="ORF">pFRL4_348c</name>
</gene>
<dbReference type="PANTHER" id="PTHR43750:SF3">
    <property type="entry name" value="UDP-GLUCOSE 6-DEHYDROGENASE TUAD"/>
    <property type="match status" value="1"/>
</dbReference>
<evidence type="ECO:0000256" key="1">
    <source>
        <dbReference type="ARBA" id="ARBA00004701"/>
    </source>
</evidence>
<dbReference type="InterPro" id="IPR008927">
    <property type="entry name" value="6-PGluconate_DH-like_C_sf"/>
</dbReference>
<feature type="binding site" evidence="10">
    <location>
        <position position="114"/>
    </location>
    <ligand>
        <name>NAD(+)</name>
        <dbReference type="ChEBI" id="CHEBI:57540"/>
    </ligand>
</feature>
<dbReference type="InterPro" id="IPR028357">
    <property type="entry name" value="UDPglc_DH_bac"/>
</dbReference>
<dbReference type="GO" id="GO:0003979">
    <property type="term" value="F:UDP-glucose 6-dehydrogenase activity"/>
    <property type="evidence" value="ECO:0007669"/>
    <property type="project" value="UniProtKB-EC"/>
</dbReference>
<dbReference type="SMART" id="SM00984">
    <property type="entry name" value="UDPG_MGDP_dh_C"/>
    <property type="match status" value="1"/>
</dbReference>
<dbReference type="PIRSF" id="PIRSF500134">
    <property type="entry name" value="UDPglc_DH_bac"/>
    <property type="match status" value="1"/>
</dbReference>
<dbReference type="InterPro" id="IPR001732">
    <property type="entry name" value="UDP-Glc/GDP-Man_DH_N"/>
</dbReference>
<comment type="similarity">
    <text evidence="2 7">Belongs to the UDP-glucose/GDP-mannose dehydrogenase family.</text>
</comment>
<evidence type="ECO:0000256" key="3">
    <source>
        <dbReference type="ARBA" id="ARBA00012954"/>
    </source>
</evidence>
<evidence type="ECO:0000256" key="7">
    <source>
        <dbReference type="PIRNR" id="PIRNR000124"/>
    </source>
</evidence>
<reference evidence="13" key="1">
    <citation type="submission" date="2013-09" db="EMBL/GenBank/DDBJ databases">
        <title>Complete nucleotide sequence of Streptomyces linear plasmid pFRL4.</title>
        <authorList>
            <person name="Chen Z."/>
            <person name="Fang P."/>
            <person name="Qin Z."/>
        </authorList>
    </citation>
    <scope>NUCLEOTIDE SEQUENCE</scope>
    <source>
        <plasmid evidence="13">pFRL4</plasmid>
    </source>
</reference>
<feature type="binding site" evidence="9">
    <location>
        <position position="255"/>
    </location>
    <ligand>
        <name>substrate</name>
    </ligand>
</feature>
<sequence>MRLPRRHPRGLHGRTRPRGPRHGLRHRQGPHPVHRPAPFYERDLDDLLAQHTASGQLRFTASYAEAADFADLHFIGVDTPQQSDGSYDLTHLMDAVRQLAPLLTRPAVVAVKSTVPVGTAPRVAELLHELAPAGDLVEVAWNPEFLRESFAIEDTLRPDRLVLGFGPGRSRAETVLREAFEGIIDAGTPTIVTDWATAELAKGAANSFLATKISFVNAMAEVCEVSGANVDELADILGHDHRIGRRGMRPGLGFGGGCLPKDLRGFIARVDELDAGQAAGILREADAVDARRHERVVTLARQELGGDVRGKRITVWGAAFKPETDDIRDSPALAVAQALHDLGASVTDPKALDNARKLHPALDYADDPIAAAQDADLLLHLTEWSAYRHIDPARLASRVASPKVIDARGTLSADAWRGAGWIYRALGRP</sequence>
<feature type="binding site" evidence="9">
    <location>
        <position position="321"/>
    </location>
    <ligand>
        <name>substrate</name>
    </ligand>
</feature>
<dbReference type="PANTHER" id="PTHR43750">
    <property type="entry name" value="UDP-GLUCOSE 6-DEHYDROGENASE TUAD"/>
    <property type="match status" value="1"/>
</dbReference>